<gene>
    <name evidence="2" type="ORF">TrRE_jg2333</name>
</gene>
<reference evidence="2" key="1">
    <citation type="submission" date="2022-07" db="EMBL/GenBank/DDBJ databases">
        <title>Genome analysis of Parmales, a sister group of diatoms, reveals the evolutionary specialization of diatoms from phago-mixotrophs to photoautotrophs.</title>
        <authorList>
            <person name="Ban H."/>
            <person name="Sato S."/>
            <person name="Yoshikawa S."/>
            <person name="Kazumasa Y."/>
            <person name="Nakamura Y."/>
            <person name="Ichinomiya M."/>
            <person name="Saitoh K."/>
            <person name="Sato N."/>
            <person name="Blanc-Mathieu R."/>
            <person name="Endo H."/>
            <person name="Kuwata A."/>
            <person name="Ogata H."/>
        </authorList>
    </citation>
    <scope>NUCLEOTIDE SEQUENCE</scope>
</reference>
<dbReference type="InterPro" id="IPR026116">
    <property type="entry name" value="GT18_cat"/>
</dbReference>
<organism evidence="2 3">
    <name type="scientific">Triparma retinervis</name>
    <dbReference type="NCBI Taxonomy" id="2557542"/>
    <lineage>
        <taxon>Eukaryota</taxon>
        <taxon>Sar</taxon>
        <taxon>Stramenopiles</taxon>
        <taxon>Ochrophyta</taxon>
        <taxon>Bolidophyceae</taxon>
        <taxon>Parmales</taxon>
        <taxon>Triparmaceae</taxon>
        <taxon>Triparma</taxon>
    </lineage>
</organism>
<protein>
    <recommendedName>
        <fullName evidence="1">Glycosyltransferase family 18 catalytic domain-containing protein</fullName>
    </recommendedName>
</protein>
<proteinExistence type="predicted"/>
<sequence length="276" mass="29659">MDSLKTYSTDASRGGPAGEILVRTCLTTVLQSLYNPSIDVCGTDFEMELMGSLSSYDLYVFDPWTWAGKGWRLRAFVKDPSKVVILDFFGTETTYVDRNGGLGGGFDVQRNVLRAYPNKGTEGKGTFLGFYLPEPDEGGEAAGDAGDAGTGLGEAKVVIWGKDPSYFTPPVLRMIAALSSLPSVTLVSPLPLSGSVALPPSVVRTGHLTADKYHDLLKSATHLLGLGHPLLGPSGVEAVSYGCVLVNPRYEGGVKGYETQHDYVREYVGEKNCEYE</sequence>
<name>A0A9W6ZG72_9STRA</name>
<feature type="domain" description="Glycosyltransferase family 18 catalytic" evidence="1">
    <location>
        <begin position="125"/>
        <end position="252"/>
    </location>
</feature>
<dbReference type="AlphaFoldDB" id="A0A9W6ZG72"/>
<evidence type="ECO:0000313" key="3">
    <source>
        <dbReference type="Proteomes" id="UP001165082"/>
    </source>
</evidence>
<dbReference type="Proteomes" id="UP001165082">
    <property type="component" value="Unassembled WGS sequence"/>
</dbReference>
<dbReference type="OrthoDB" id="2113294at2759"/>
<evidence type="ECO:0000313" key="2">
    <source>
        <dbReference type="EMBL" id="GMH51661.1"/>
    </source>
</evidence>
<dbReference type="EMBL" id="BRXZ01003287">
    <property type="protein sequence ID" value="GMH51661.1"/>
    <property type="molecule type" value="Genomic_DNA"/>
</dbReference>
<evidence type="ECO:0000259" key="1">
    <source>
        <dbReference type="Pfam" id="PF15024"/>
    </source>
</evidence>
<accession>A0A9W6ZG72</accession>
<comment type="caution">
    <text evidence="2">The sequence shown here is derived from an EMBL/GenBank/DDBJ whole genome shotgun (WGS) entry which is preliminary data.</text>
</comment>
<dbReference type="GO" id="GO:0030144">
    <property type="term" value="F:alpha-1,6-mannosylglycoprotein 6-beta-N-acetylglucosaminyltransferase activity"/>
    <property type="evidence" value="ECO:0007669"/>
    <property type="project" value="InterPro"/>
</dbReference>
<keyword evidence="3" id="KW-1185">Reference proteome</keyword>
<dbReference type="Pfam" id="PF15024">
    <property type="entry name" value="Glyco_transf_18"/>
    <property type="match status" value="1"/>
</dbReference>